<dbReference type="SUPFAM" id="SSF143120">
    <property type="entry name" value="YefM-like"/>
    <property type="match status" value="1"/>
</dbReference>
<comment type="similarity">
    <text evidence="1 2">Belongs to the phD/YefM antitoxin family.</text>
</comment>
<dbReference type="Pfam" id="PF02604">
    <property type="entry name" value="PhdYeFM_antitox"/>
    <property type="match status" value="1"/>
</dbReference>
<evidence type="ECO:0000313" key="4">
    <source>
        <dbReference type="Proteomes" id="UP000307956"/>
    </source>
</evidence>
<name>A0A4V3WBZ5_9RHOO</name>
<keyword evidence="4" id="KW-1185">Reference proteome</keyword>
<dbReference type="InterPro" id="IPR036165">
    <property type="entry name" value="YefM-like_sf"/>
</dbReference>
<sequence length="122" mass="13514">MISIADAKNHLPALIHQAETERTVTISRRGRPVAVLVSVTEYDRLVRAAEAAPSWMAGLDDWRARMPADLEGLSETELDAARDREAFAPRIDFSSDDYAELDAVASAPIAAEPARPYRPRRK</sequence>
<dbReference type="InterPro" id="IPR006442">
    <property type="entry name" value="Antitoxin_Phd/YefM"/>
</dbReference>
<dbReference type="NCBIfam" id="TIGR01552">
    <property type="entry name" value="phd_fam"/>
    <property type="match status" value="1"/>
</dbReference>
<accession>A0A4V3WBZ5</accession>
<dbReference type="EMBL" id="SSOD01000001">
    <property type="protein sequence ID" value="THF65092.1"/>
    <property type="molecule type" value="Genomic_DNA"/>
</dbReference>
<organism evidence="3 4">
    <name type="scientific">Pseudothauera rhizosphaerae</name>
    <dbReference type="NCBI Taxonomy" id="2565932"/>
    <lineage>
        <taxon>Bacteria</taxon>
        <taxon>Pseudomonadati</taxon>
        <taxon>Pseudomonadota</taxon>
        <taxon>Betaproteobacteria</taxon>
        <taxon>Rhodocyclales</taxon>
        <taxon>Zoogloeaceae</taxon>
        <taxon>Pseudothauera</taxon>
    </lineage>
</organism>
<comment type="caution">
    <text evidence="3">The sequence shown here is derived from an EMBL/GenBank/DDBJ whole genome shotgun (WGS) entry which is preliminary data.</text>
</comment>
<dbReference type="Proteomes" id="UP000307956">
    <property type="component" value="Unassembled WGS sequence"/>
</dbReference>
<gene>
    <name evidence="3" type="ORF">E6O51_00345</name>
</gene>
<dbReference type="Gene3D" id="3.40.1620.10">
    <property type="entry name" value="YefM-like domain"/>
    <property type="match status" value="1"/>
</dbReference>
<evidence type="ECO:0000313" key="3">
    <source>
        <dbReference type="EMBL" id="THF65092.1"/>
    </source>
</evidence>
<proteinExistence type="inferred from homology"/>
<protein>
    <recommendedName>
        <fullName evidence="2">Antitoxin</fullName>
    </recommendedName>
</protein>
<dbReference type="RefSeq" id="WP_136382984.1">
    <property type="nucleotide sequence ID" value="NZ_SSOD01000001.1"/>
</dbReference>
<comment type="function">
    <text evidence="2">Antitoxin component of a type II toxin-antitoxin (TA) system.</text>
</comment>
<evidence type="ECO:0000256" key="1">
    <source>
        <dbReference type="ARBA" id="ARBA00009981"/>
    </source>
</evidence>
<evidence type="ECO:0000256" key="2">
    <source>
        <dbReference type="RuleBase" id="RU362080"/>
    </source>
</evidence>
<reference evidence="3 4" key="1">
    <citation type="submission" date="2019-04" db="EMBL/GenBank/DDBJ databases">
        <title>Azoarcus rhizosphaerae sp. nov. isolated from rhizosphere of Ficus religiosa.</title>
        <authorList>
            <person name="Lin S.-Y."/>
            <person name="Hameed A."/>
            <person name="Hsu Y.-H."/>
            <person name="Young C.-C."/>
        </authorList>
    </citation>
    <scope>NUCLEOTIDE SEQUENCE [LARGE SCALE GENOMIC DNA]</scope>
    <source>
        <strain evidence="3 4">CC-YHH848</strain>
    </source>
</reference>
<dbReference type="OrthoDB" id="9800503at2"/>
<dbReference type="AlphaFoldDB" id="A0A4V3WBZ5"/>